<dbReference type="OrthoDB" id="512617at2"/>
<sequence>MSKNNLKNKLISNVYKTDNNNSGFVLGIISAILLLTCIGTLLVFNNKRVERITTKNRNIDSGNNSNQTKITNTLLTEKKLNIEAKHLNGTVGKLTNISFQENNTIIRIAVTNGFWHAIHLNLHGKGVILVDGLGNTHNLKPPLDNPSLKIESNTTFQGDLIFQGGITSKANNLTLITNNQIGSDQAFTRRPKMEFSIPINPEDKLIKPKEVEEEEKGENTEKNKNKIFNF</sequence>
<accession>A0A1Z4LRP1</accession>
<evidence type="ECO:0000256" key="1">
    <source>
        <dbReference type="SAM" id="MobiDB-lite"/>
    </source>
</evidence>
<keyword evidence="2" id="KW-0472">Membrane</keyword>
<keyword evidence="2" id="KW-1133">Transmembrane helix</keyword>
<evidence type="ECO:0000313" key="4">
    <source>
        <dbReference type="Proteomes" id="UP000218418"/>
    </source>
</evidence>
<feature type="region of interest" description="Disordered" evidence="1">
    <location>
        <begin position="209"/>
        <end position="230"/>
    </location>
</feature>
<protein>
    <submittedName>
        <fullName evidence="3">Uncharacterized protein</fullName>
    </submittedName>
</protein>
<organism evidence="3 4">
    <name type="scientific">Calothrix parasitica NIES-267</name>
    <dbReference type="NCBI Taxonomy" id="1973488"/>
    <lineage>
        <taxon>Bacteria</taxon>
        <taxon>Bacillati</taxon>
        <taxon>Cyanobacteriota</taxon>
        <taxon>Cyanophyceae</taxon>
        <taxon>Nostocales</taxon>
        <taxon>Calotrichaceae</taxon>
        <taxon>Calothrix</taxon>
    </lineage>
</organism>
<evidence type="ECO:0000256" key="2">
    <source>
        <dbReference type="SAM" id="Phobius"/>
    </source>
</evidence>
<keyword evidence="2" id="KW-0812">Transmembrane</keyword>
<dbReference type="AlphaFoldDB" id="A0A1Z4LRP1"/>
<name>A0A1Z4LRP1_9CYAN</name>
<reference evidence="3 4" key="1">
    <citation type="submission" date="2017-06" db="EMBL/GenBank/DDBJ databases">
        <title>Genome sequencing of cyanobaciteial culture collection at National Institute for Environmental Studies (NIES).</title>
        <authorList>
            <person name="Hirose Y."/>
            <person name="Shimura Y."/>
            <person name="Fujisawa T."/>
            <person name="Nakamura Y."/>
            <person name="Kawachi M."/>
        </authorList>
    </citation>
    <scope>NUCLEOTIDE SEQUENCE [LARGE SCALE GENOMIC DNA]</scope>
    <source>
        <strain evidence="3 4">NIES-267</strain>
    </source>
</reference>
<evidence type="ECO:0000313" key="3">
    <source>
        <dbReference type="EMBL" id="BAY83758.1"/>
    </source>
</evidence>
<gene>
    <name evidence="3" type="ORF">NIES267_32490</name>
</gene>
<dbReference type="EMBL" id="AP018227">
    <property type="protein sequence ID" value="BAY83758.1"/>
    <property type="molecule type" value="Genomic_DNA"/>
</dbReference>
<keyword evidence="4" id="KW-1185">Reference proteome</keyword>
<feature type="transmembrane region" description="Helical" evidence="2">
    <location>
        <begin position="24"/>
        <end position="44"/>
    </location>
</feature>
<proteinExistence type="predicted"/>
<dbReference type="Proteomes" id="UP000218418">
    <property type="component" value="Chromosome"/>
</dbReference>